<feature type="active site" description="Proton donor/acceptor" evidence="7">
    <location>
        <position position="184"/>
    </location>
</feature>
<keyword evidence="4 7" id="KW-0704">Schiff base</keyword>
<name>A0A1X7ICK6_9BACL</name>
<keyword evidence="2 7" id="KW-0963">Cytoplasm</keyword>
<dbReference type="AlphaFoldDB" id="A0A1X7ICK6"/>
<comment type="subcellular location">
    <subcellularLocation>
        <location evidence="7">Cytoplasm</location>
    </subcellularLocation>
</comment>
<dbReference type="EMBL" id="FXAZ01000001">
    <property type="protein sequence ID" value="SMG12391.1"/>
    <property type="molecule type" value="Genomic_DNA"/>
</dbReference>
<evidence type="ECO:0000313" key="9">
    <source>
        <dbReference type="Proteomes" id="UP000193834"/>
    </source>
</evidence>
<comment type="pathway">
    <text evidence="7">Carbohydrate degradation; 2-deoxy-D-ribose 1-phosphate degradation; D-glyceraldehyde 3-phosphate and acetaldehyde from 2-deoxy-alpha-D-ribose 1-phosphate: step 2/2.</text>
</comment>
<dbReference type="GO" id="GO:0005737">
    <property type="term" value="C:cytoplasm"/>
    <property type="evidence" value="ECO:0007669"/>
    <property type="project" value="UniProtKB-SubCell"/>
</dbReference>
<dbReference type="PANTHER" id="PTHR10889:SF1">
    <property type="entry name" value="DEOXYRIBOSE-PHOSPHATE ALDOLASE"/>
    <property type="match status" value="1"/>
</dbReference>
<dbReference type="RefSeq" id="WP_085492609.1">
    <property type="nucleotide sequence ID" value="NZ_FXAZ01000001.1"/>
</dbReference>
<comment type="catalytic activity">
    <reaction evidence="5 7">
        <text>2-deoxy-D-ribose 5-phosphate = D-glyceraldehyde 3-phosphate + acetaldehyde</text>
        <dbReference type="Rhea" id="RHEA:12821"/>
        <dbReference type="ChEBI" id="CHEBI:15343"/>
        <dbReference type="ChEBI" id="CHEBI:59776"/>
        <dbReference type="ChEBI" id="CHEBI:62877"/>
        <dbReference type="EC" id="4.1.2.4"/>
    </reaction>
</comment>
<dbReference type="SMART" id="SM01133">
    <property type="entry name" value="DeoC"/>
    <property type="match status" value="1"/>
</dbReference>
<evidence type="ECO:0000313" key="8">
    <source>
        <dbReference type="EMBL" id="SMG12391.1"/>
    </source>
</evidence>
<keyword evidence="3 7" id="KW-0456">Lyase</keyword>
<dbReference type="SUPFAM" id="SSF51569">
    <property type="entry name" value="Aldolase"/>
    <property type="match status" value="1"/>
</dbReference>
<dbReference type="EC" id="4.1.2.4" evidence="7"/>
<evidence type="ECO:0000256" key="2">
    <source>
        <dbReference type="ARBA" id="ARBA00022490"/>
    </source>
</evidence>
<dbReference type="PANTHER" id="PTHR10889">
    <property type="entry name" value="DEOXYRIBOSE-PHOSPHATE ALDOLASE"/>
    <property type="match status" value="1"/>
</dbReference>
<feature type="active site" description="Proton donor/acceptor" evidence="7">
    <location>
        <position position="92"/>
    </location>
</feature>
<dbReference type="GO" id="GO:0016052">
    <property type="term" value="P:carbohydrate catabolic process"/>
    <property type="evidence" value="ECO:0007669"/>
    <property type="project" value="TreeGrafter"/>
</dbReference>
<dbReference type="PIRSF" id="PIRSF001357">
    <property type="entry name" value="DeoC"/>
    <property type="match status" value="1"/>
</dbReference>
<dbReference type="GO" id="GO:0006018">
    <property type="term" value="P:2-deoxyribose 1-phosphate catabolic process"/>
    <property type="evidence" value="ECO:0007669"/>
    <property type="project" value="UniProtKB-UniRule"/>
</dbReference>
<protein>
    <recommendedName>
        <fullName evidence="7">Deoxyribose-phosphate aldolase</fullName>
        <shortName evidence="7">DERA</shortName>
        <ecNumber evidence="7">4.1.2.4</ecNumber>
    </recommendedName>
    <alternativeName>
        <fullName evidence="7">2-deoxy-D-ribose 5-phosphate aldolase</fullName>
    </alternativeName>
    <alternativeName>
        <fullName evidence="7">Phosphodeoxyriboaldolase</fullName>
        <shortName evidence="7">Deoxyriboaldolase</shortName>
    </alternativeName>
</protein>
<dbReference type="InterPro" id="IPR002915">
    <property type="entry name" value="DeoC/FbaB/LacD_aldolase"/>
</dbReference>
<dbReference type="GO" id="GO:0004139">
    <property type="term" value="F:deoxyribose-phosphate aldolase activity"/>
    <property type="evidence" value="ECO:0007669"/>
    <property type="project" value="UniProtKB-UniRule"/>
</dbReference>
<dbReference type="OrthoDB" id="9778711at2"/>
<dbReference type="Pfam" id="PF01791">
    <property type="entry name" value="DeoC"/>
    <property type="match status" value="1"/>
</dbReference>
<feature type="active site" description="Schiff-base intermediate with acetaldehyde" evidence="7">
    <location>
        <position position="155"/>
    </location>
</feature>
<dbReference type="InterPro" id="IPR013785">
    <property type="entry name" value="Aldolase_TIM"/>
</dbReference>
<dbReference type="HAMAP" id="MF_00114">
    <property type="entry name" value="DeoC_type1"/>
    <property type="match status" value="1"/>
</dbReference>
<dbReference type="STRING" id="1852522.SAMN06295960_0327"/>
<accession>A0A1X7ICK6</accession>
<evidence type="ECO:0000256" key="4">
    <source>
        <dbReference type="ARBA" id="ARBA00023270"/>
    </source>
</evidence>
<dbReference type="Gene3D" id="3.20.20.70">
    <property type="entry name" value="Aldolase class I"/>
    <property type="match status" value="1"/>
</dbReference>
<dbReference type="InterPro" id="IPR028581">
    <property type="entry name" value="DeoC_typeI"/>
</dbReference>
<gene>
    <name evidence="7" type="primary">deoC</name>
    <name evidence="8" type="ORF">SAMN06295960_0327</name>
</gene>
<sequence>MDQASLAAYIDHTLLKADANRSQIERLCQEAREHQFYSVCVNGIWVSTCQELLRGTDVKIAAVCGFPLGANATAAKAFEAARAAEDGAKEIDMVLQIGALLDGDYALVEQDIAAVVRMVEGKAIVKVIFETGMLNDEQKITACKLSETAGAHYVKTSTGFGTGGATEADIKLMRANVSSSIGVKASGGVRDYATAVNMIEAGATRIGTSSGVQIVSGGVSTPTGSIAEGQQSSSQY</sequence>
<evidence type="ECO:0000256" key="1">
    <source>
        <dbReference type="ARBA" id="ARBA00010936"/>
    </source>
</evidence>
<dbReference type="GO" id="GO:0009264">
    <property type="term" value="P:deoxyribonucleotide catabolic process"/>
    <property type="evidence" value="ECO:0007669"/>
    <property type="project" value="UniProtKB-UniRule"/>
</dbReference>
<dbReference type="Proteomes" id="UP000193834">
    <property type="component" value="Unassembled WGS sequence"/>
</dbReference>
<evidence type="ECO:0000256" key="6">
    <source>
        <dbReference type="ARBA" id="ARBA00056337"/>
    </source>
</evidence>
<evidence type="ECO:0000256" key="5">
    <source>
        <dbReference type="ARBA" id="ARBA00048791"/>
    </source>
</evidence>
<dbReference type="CDD" id="cd00959">
    <property type="entry name" value="DeoC"/>
    <property type="match status" value="1"/>
</dbReference>
<proteinExistence type="inferred from homology"/>
<reference evidence="8 9" key="1">
    <citation type="submission" date="2017-04" db="EMBL/GenBank/DDBJ databases">
        <authorList>
            <person name="Afonso C.L."/>
            <person name="Miller P.J."/>
            <person name="Scott M.A."/>
            <person name="Spackman E."/>
            <person name="Goraichik I."/>
            <person name="Dimitrov K.M."/>
            <person name="Suarez D.L."/>
            <person name="Swayne D.E."/>
        </authorList>
    </citation>
    <scope>NUCLEOTIDE SEQUENCE [LARGE SCALE GENOMIC DNA]</scope>
    <source>
        <strain evidence="8 9">11</strain>
    </source>
</reference>
<dbReference type="FunFam" id="3.20.20.70:FF:000044">
    <property type="entry name" value="Deoxyribose-phosphate aldolase"/>
    <property type="match status" value="1"/>
</dbReference>
<dbReference type="InterPro" id="IPR011343">
    <property type="entry name" value="DeoC"/>
</dbReference>
<evidence type="ECO:0000256" key="3">
    <source>
        <dbReference type="ARBA" id="ARBA00023239"/>
    </source>
</evidence>
<dbReference type="UniPathway" id="UPA00002">
    <property type="reaction ID" value="UER00468"/>
</dbReference>
<comment type="similarity">
    <text evidence="1 7">Belongs to the DeoC/FbaB aldolase family. DeoC type 1 subfamily.</text>
</comment>
<dbReference type="NCBIfam" id="TIGR00126">
    <property type="entry name" value="deoC"/>
    <property type="match status" value="1"/>
</dbReference>
<organism evidence="8 9">
    <name type="scientific">Paenibacillus aquistagni</name>
    <dbReference type="NCBI Taxonomy" id="1852522"/>
    <lineage>
        <taxon>Bacteria</taxon>
        <taxon>Bacillati</taxon>
        <taxon>Bacillota</taxon>
        <taxon>Bacilli</taxon>
        <taxon>Bacillales</taxon>
        <taxon>Paenibacillaceae</taxon>
        <taxon>Paenibacillus</taxon>
    </lineage>
</organism>
<keyword evidence="9" id="KW-1185">Reference proteome</keyword>
<comment type="function">
    <text evidence="6 7">Catalyzes a reversible aldol reaction between acetaldehyde and D-glyceraldehyde 3-phosphate to generate 2-deoxy-D-ribose 5-phosphate.</text>
</comment>
<evidence type="ECO:0000256" key="7">
    <source>
        <dbReference type="HAMAP-Rule" id="MF_00114"/>
    </source>
</evidence>